<dbReference type="GO" id="GO:0009289">
    <property type="term" value="C:pilus"/>
    <property type="evidence" value="ECO:0007669"/>
    <property type="project" value="UniProtKB-SubCell"/>
</dbReference>
<proteinExistence type="inferred from homology"/>
<organism evidence="5 6">
    <name type="scientific">Yersinia intermedia</name>
    <dbReference type="NCBI Taxonomy" id="631"/>
    <lineage>
        <taxon>Bacteria</taxon>
        <taxon>Pseudomonadati</taxon>
        <taxon>Pseudomonadota</taxon>
        <taxon>Gammaproteobacteria</taxon>
        <taxon>Enterobacterales</taxon>
        <taxon>Yersiniaceae</taxon>
        <taxon>Yersinia</taxon>
    </lineage>
</organism>
<evidence type="ECO:0000256" key="3">
    <source>
        <dbReference type="ARBA" id="ARBA00023263"/>
    </source>
</evidence>
<accession>A0A0H5LWC7</accession>
<reference evidence="6" key="1">
    <citation type="submission" date="2015-03" db="EMBL/GenBank/DDBJ databases">
        <authorList>
            <consortium name="Pathogen Informatics"/>
        </authorList>
    </citation>
    <scope>NUCLEOTIDE SEQUENCE [LARGE SCALE GENOMIC DNA]</scope>
    <source>
        <strain evidence="6">R148</strain>
    </source>
</reference>
<evidence type="ECO:0000256" key="1">
    <source>
        <dbReference type="ARBA" id="ARBA00004561"/>
    </source>
</evidence>
<keyword evidence="3" id="KW-0281">Fimbrium</keyword>
<sequence>MRTTLLTLSPAALLLLASTGTAFAAESGRNAMITIEASIVSATCDVSVTDRLNLNNHSAGIFTAANTFIDTTAQNFDVRLMNCGTPLAENDTASLLISGSTLSGGDSNIFNRDNSSNVGVMIKHNGTGNILQSGESILVGTAGDPPGAGDFEKSISLSAALASNTTNKAEIENTTISAPITFSFVYN</sequence>
<dbReference type="Proteomes" id="UP000043316">
    <property type="component" value="Unassembled WGS sequence"/>
</dbReference>
<feature type="signal peptide" evidence="4">
    <location>
        <begin position="1"/>
        <end position="24"/>
    </location>
</feature>
<dbReference type="RefSeq" id="WP_019212150.1">
    <property type="nucleotide sequence ID" value="NZ_CWJI01000004.1"/>
</dbReference>
<dbReference type="GeneID" id="61816794"/>
<comment type="subcellular location">
    <subcellularLocation>
        <location evidence="1">Fimbrium</location>
    </subcellularLocation>
</comment>
<evidence type="ECO:0000256" key="4">
    <source>
        <dbReference type="SAM" id="SignalP"/>
    </source>
</evidence>
<dbReference type="PANTHER" id="PTHR33420:SF14">
    <property type="entry name" value="TYPE 1 FIMBRIN D-MANNOSE SPECIFIC ADHESIN"/>
    <property type="match status" value="1"/>
</dbReference>
<evidence type="ECO:0000313" key="6">
    <source>
        <dbReference type="Proteomes" id="UP000043316"/>
    </source>
</evidence>
<comment type="similarity">
    <text evidence="2">Belongs to the fimbrial protein family.</text>
</comment>
<evidence type="ECO:0000256" key="2">
    <source>
        <dbReference type="ARBA" id="ARBA00006671"/>
    </source>
</evidence>
<dbReference type="GO" id="GO:0043709">
    <property type="term" value="P:cell adhesion involved in single-species biofilm formation"/>
    <property type="evidence" value="ECO:0007669"/>
    <property type="project" value="TreeGrafter"/>
</dbReference>
<dbReference type="AlphaFoldDB" id="A0A0H5LWC7"/>
<protein>
    <submittedName>
        <fullName evidence="5">P pilus assembly protein, pilin FimA</fullName>
    </submittedName>
</protein>
<dbReference type="InterPro" id="IPR050263">
    <property type="entry name" value="Bact_Fimbrial_Adh_Pro"/>
</dbReference>
<evidence type="ECO:0000313" key="5">
    <source>
        <dbReference type="EMBL" id="CRY55222.1"/>
    </source>
</evidence>
<feature type="chain" id="PRO_5005220405" evidence="4">
    <location>
        <begin position="25"/>
        <end position="187"/>
    </location>
</feature>
<dbReference type="PANTHER" id="PTHR33420">
    <property type="entry name" value="FIMBRIAL SUBUNIT ELFA-RELATED"/>
    <property type="match status" value="1"/>
</dbReference>
<dbReference type="InterPro" id="IPR036937">
    <property type="entry name" value="Adhesion_dom_fimbrial_sf"/>
</dbReference>
<dbReference type="EMBL" id="CWJI01000004">
    <property type="protein sequence ID" value="CRY55222.1"/>
    <property type="molecule type" value="Genomic_DNA"/>
</dbReference>
<dbReference type="InterPro" id="IPR008966">
    <property type="entry name" value="Adhesion_dom_sf"/>
</dbReference>
<dbReference type="SUPFAM" id="SSF49401">
    <property type="entry name" value="Bacterial adhesins"/>
    <property type="match status" value="1"/>
</dbReference>
<name>A0A0H5LWC7_YERIN</name>
<gene>
    <name evidence="5" type="ORF">ERS008476_02204</name>
</gene>
<keyword evidence="4" id="KW-0732">Signal</keyword>
<dbReference type="Gene3D" id="2.60.40.1090">
    <property type="entry name" value="Fimbrial-type adhesion domain"/>
    <property type="match status" value="1"/>
</dbReference>